<gene>
    <name evidence="1" type="ORF">GSOID_T00004278001</name>
</gene>
<protein>
    <submittedName>
        <fullName evidence="1">Uncharacterized protein</fullName>
    </submittedName>
</protein>
<dbReference type="AlphaFoldDB" id="E4X8J1"/>
<keyword evidence="2" id="KW-1185">Reference proteome</keyword>
<sequence length="435" mass="49939">MSLSVGDSWIRTSTTGSLNLIKGDEEATKGWKKGDIALPYEFQDLNTIHIIPFVDLGRLLIVLVCRSVALSNTQYSLLLESGGRLINLGSEWIGARVGYKHLNEKGRMICYSGMLAPEDTDYTDYWGYNNDECDYFINGFATDDRIYLQSSVFDVTFELEMDFDLIELEFNQLNDTRKLHVSSNPNFAFHDDVFPSFAKNQVTQEKFSASVPDKITMIADNYFTKLTYFDHISTIMLDSFGIHVISFDLKMIRSEEESENAHSRCSAKILEFRLSSGENLLSLELLPTGSVRFSSILLDEKITLKKKIRNKEDSFMIEFNFLRSTISFYDPDQKKYNREKLRKKINNVVKFKKQAVYIYKYGQETAIKKLAIYISDSSRNFEDHMLLLFDGSGDNLMSIWKPGYILSGELAEYVDSNKGLTIHEPTIYTPAERES</sequence>
<accession>E4X8J1</accession>
<dbReference type="Proteomes" id="UP000001307">
    <property type="component" value="Unassembled WGS sequence"/>
</dbReference>
<name>E4X8J1_OIKDI</name>
<evidence type="ECO:0000313" key="1">
    <source>
        <dbReference type="EMBL" id="CBY08262.1"/>
    </source>
</evidence>
<dbReference type="InParanoid" id="E4X8J1"/>
<organism evidence="1">
    <name type="scientific">Oikopleura dioica</name>
    <name type="common">Tunicate</name>
    <dbReference type="NCBI Taxonomy" id="34765"/>
    <lineage>
        <taxon>Eukaryota</taxon>
        <taxon>Metazoa</taxon>
        <taxon>Chordata</taxon>
        <taxon>Tunicata</taxon>
        <taxon>Appendicularia</taxon>
        <taxon>Copelata</taxon>
        <taxon>Oikopleuridae</taxon>
        <taxon>Oikopleura</taxon>
    </lineage>
</organism>
<dbReference type="EMBL" id="FN653029">
    <property type="protein sequence ID" value="CBY08262.1"/>
    <property type="molecule type" value="Genomic_DNA"/>
</dbReference>
<reference evidence="1" key="1">
    <citation type="journal article" date="2010" name="Science">
        <title>Plasticity of animal genome architecture unmasked by rapid evolution of a pelagic tunicate.</title>
        <authorList>
            <person name="Denoeud F."/>
            <person name="Henriet S."/>
            <person name="Mungpakdee S."/>
            <person name="Aury J.M."/>
            <person name="Da Silva C."/>
            <person name="Brinkmann H."/>
            <person name="Mikhaleva J."/>
            <person name="Olsen L.C."/>
            <person name="Jubin C."/>
            <person name="Canestro C."/>
            <person name="Bouquet J.M."/>
            <person name="Danks G."/>
            <person name="Poulain J."/>
            <person name="Campsteijn C."/>
            <person name="Adamski M."/>
            <person name="Cross I."/>
            <person name="Yadetie F."/>
            <person name="Muffato M."/>
            <person name="Louis A."/>
            <person name="Butcher S."/>
            <person name="Tsagkogeorga G."/>
            <person name="Konrad A."/>
            <person name="Singh S."/>
            <person name="Jensen M.F."/>
            <person name="Cong E.H."/>
            <person name="Eikeseth-Otteraa H."/>
            <person name="Noel B."/>
            <person name="Anthouard V."/>
            <person name="Porcel B.M."/>
            <person name="Kachouri-Lafond R."/>
            <person name="Nishino A."/>
            <person name="Ugolini M."/>
            <person name="Chourrout P."/>
            <person name="Nishida H."/>
            <person name="Aasland R."/>
            <person name="Huzurbazar S."/>
            <person name="Westhof E."/>
            <person name="Delsuc F."/>
            <person name="Lehrach H."/>
            <person name="Reinhardt R."/>
            <person name="Weissenbach J."/>
            <person name="Roy S.W."/>
            <person name="Artiguenave F."/>
            <person name="Postlethwait J.H."/>
            <person name="Manak J.R."/>
            <person name="Thompson E.M."/>
            <person name="Jaillon O."/>
            <person name="Du Pasquier L."/>
            <person name="Boudinot P."/>
            <person name="Liberles D.A."/>
            <person name="Volff J.N."/>
            <person name="Philippe H."/>
            <person name="Lenhard B."/>
            <person name="Roest Crollius H."/>
            <person name="Wincker P."/>
            <person name="Chourrout D."/>
        </authorList>
    </citation>
    <scope>NUCLEOTIDE SEQUENCE [LARGE SCALE GENOMIC DNA]</scope>
</reference>
<evidence type="ECO:0000313" key="2">
    <source>
        <dbReference type="Proteomes" id="UP000001307"/>
    </source>
</evidence>
<proteinExistence type="predicted"/>